<name>A0AAP0IT90_9MAGN</name>
<feature type="compositionally biased region" description="Low complexity" evidence="3">
    <location>
        <begin position="95"/>
        <end position="108"/>
    </location>
</feature>
<dbReference type="InterPro" id="IPR002885">
    <property type="entry name" value="PPR_rpt"/>
</dbReference>
<evidence type="ECO:0008006" key="6">
    <source>
        <dbReference type="Google" id="ProtNLM"/>
    </source>
</evidence>
<dbReference type="InterPro" id="IPR011990">
    <property type="entry name" value="TPR-like_helical_dom_sf"/>
</dbReference>
<organism evidence="4 5">
    <name type="scientific">Stephania yunnanensis</name>
    <dbReference type="NCBI Taxonomy" id="152371"/>
    <lineage>
        <taxon>Eukaryota</taxon>
        <taxon>Viridiplantae</taxon>
        <taxon>Streptophyta</taxon>
        <taxon>Embryophyta</taxon>
        <taxon>Tracheophyta</taxon>
        <taxon>Spermatophyta</taxon>
        <taxon>Magnoliopsida</taxon>
        <taxon>Ranunculales</taxon>
        <taxon>Menispermaceae</taxon>
        <taxon>Menispermoideae</taxon>
        <taxon>Cissampelideae</taxon>
        <taxon>Stephania</taxon>
    </lineage>
</organism>
<dbReference type="NCBIfam" id="TIGR00756">
    <property type="entry name" value="PPR"/>
    <property type="match status" value="3"/>
</dbReference>
<keyword evidence="1" id="KW-0677">Repeat</keyword>
<feature type="compositionally biased region" description="Basic and acidic residues" evidence="3">
    <location>
        <begin position="17"/>
        <end position="30"/>
    </location>
</feature>
<dbReference type="Proteomes" id="UP001420932">
    <property type="component" value="Unassembled WGS sequence"/>
</dbReference>
<dbReference type="Pfam" id="PF12854">
    <property type="entry name" value="PPR_1"/>
    <property type="match status" value="1"/>
</dbReference>
<feature type="repeat" description="PPR" evidence="2">
    <location>
        <begin position="350"/>
        <end position="372"/>
    </location>
</feature>
<dbReference type="PANTHER" id="PTHR47933">
    <property type="entry name" value="PENTATRICOPEPTIDE REPEAT-CONTAINING PROTEIN 1, MITOCHONDRIAL"/>
    <property type="match status" value="1"/>
</dbReference>
<dbReference type="InterPro" id="IPR051240">
    <property type="entry name" value="Mito_RNA-Proc/Resp"/>
</dbReference>
<gene>
    <name evidence="4" type="ORF">Syun_018981</name>
</gene>
<dbReference type="GO" id="GO:0003729">
    <property type="term" value="F:mRNA binding"/>
    <property type="evidence" value="ECO:0007669"/>
    <property type="project" value="TreeGrafter"/>
</dbReference>
<proteinExistence type="predicted"/>
<dbReference type="EMBL" id="JBBNAF010000008">
    <property type="protein sequence ID" value="KAK9121364.1"/>
    <property type="molecule type" value="Genomic_DNA"/>
</dbReference>
<dbReference type="Pfam" id="PF13041">
    <property type="entry name" value="PPR_2"/>
    <property type="match status" value="1"/>
</dbReference>
<evidence type="ECO:0000256" key="1">
    <source>
        <dbReference type="ARBA" id="ARBA00022737"/>
    </source>
</evidence>
<dbReference type="PANTHER" id="PTHR47933:SF23">
    <property type="entry name" value="OS02G0468500 PROTEIN"/>
    <property type="match status" value="1"/>
</dbReference>
<comment type="caution">
    <text evidence="4">The sequence shown here is derived from an EMBL/GenBank/DDBJ whole genome shotgun (WGS) entry which is preliminary data.</text>
</comment>
<feature type="repeat" description="PPR" evidence="2">
    <location>
        <begin position="314"/>
        <end position="348"/>
    </location>
</feature>
<dbReference type="AlphaFoldDB" id="A0AAP0IT90"/>
<feature type="repeat" description="PPR" evidence="2">
    <location>
        <begin position="278"/>
        <end position="308"/>
    </location>
</feature>
<sequence length="372" mass="41950">MFARGGSQGEASESFEDSLRNEEREEDHVGGRTRGGSNRGIQATRGSRGSQGRRGSRGGHGTRPTTNEEEQEEDIHQGLSVNPMKLPVNQRRRFSSSSSSPSTSLPWISPLHYIKPVTPELDPPPETSTVQRRPKFITHQSALTMINAERDPQRALQIFNMVSEQRGFSHNHATYSVILHKLAQSKKFKAVDALLRQMSFETCKFHEGVFLNLMTQFAKSSHHERTLEMFFLIQPIVREKPSLKAVSTCLNLVVESGRLDLARKLLVESKRMLDLKPNTCIFNILVKHHMRNGDVDLAFEVVKEMRKCEGSYPNLITYSTLMGGLCKGGRLKDALQLFEEMVSKDQILPDVLTYNVLINGFCQAGKVDRAKR</sequence>
<dbReference type="PROSITE" id="PS51375">
    <property type="entry name" value="PPR"/>
    <property type="match status" value="3"/>
</dbReference>
<reference evidence="4 5" key="1">
    <citation type="submission" date="2024-01" db="EMBL/GenBank/DDBJ databases">
        <title>Genome assemblies of Stephania.</title>
        <authorList>
            <person name="Yang L."/>
        </authorList>
    </citation>
    <scope>NUCLEOTIDE SEQUENCE [LARGE SCALE GENOMIC DNA]</scope>
    <source>
        <strain evidence="4">YNDBR</strain>
        <tissue evidence="4">Leaf</tissue>
    </source>
</reference>
<feature type="region of interest" description="Disordered" evidence="3">
    <location>
        <begin position="1"/>
        <end position="108"/>
    </location>
</feature>
<protein>
    <recommendedName>
        <fullName evidence="6">Pentatricopeptide repeat-containing protein</fullName>
    </recommendedName>
</protein>
<evidence type="ECO:0000313" key="5">
    <source>
        <dbReference type="Proteomes" id="UP001420932"/>
    </source>
</evidence>
<evidence type="ECO:0000313" key="4">
    <source>
        <dbReference type="EMBL" id="KAK9121364.1"/>
    </source>
</evidence>
<keyword evidence="5" id="KW-1185">Reference proteome</keyword>
<evidence type="ECO:0000256" key="3">
    <source>
        <dbReference type="SAM" id="MobiDB-lite"/>
    </source>
</evidence>
<accession>A0AAP0IT90</accession>
<dbReference type="Gene3D" id="1.25.40.10">
    <property type="entry name" value="Tetratricopeptide repeat domain"/>
    <property type="match status" value="2"/>
</dbReference>
<evidence type="ECO:0000256" key="2">
    <source>
        <dbReference type="PROSITE-ProRule" id="PRU00708"/>
    </source>
</evidence>